<dbReference type="PRINTS" id="PR00080">
    <property type="entry name" value="SDRFAMILY"/>
</dbReference>
<evidence type="ECO:0000256" key="9">
    <source>
        <dbReference type="ARBA" id="ARBA00024072"/>
    </source>
</evidence>
<dbReference type="Gene3D" id="3.40.50.720">
    <property type="entry name" value="NAD(P)-binding Rossmann-like Domain"/>
    <property type="match status" value="1"/>
</dbReference>
<keyword evidence="7" id="KW-0560">Oxidoreductase</keyword>
<keyword evidence="5" id="KW-0443">Lipid metabolism</keyword>
<dbReference type="OrthoDB" id="5545019at2759"/>
<dbReference type="SUPFAM" id="SSF51735">
    <property type="entry name" value="NAD(P)-binding Rossmann-fold domains"/>
    <property type="match status" value="1"/>
</dbReference>
<proteinExistence type="inferred from homology"/>
<dbReference type="GO" id="GO:0006694">
    <property type="term" value="P:steroid biosynthetic process"/>
    <property type="evidence" value="ECO:0007669"/>
    <property type="project" value="UniProtKB-KW"/>
</dbReference>
<dbReference type="InterPro" id="IPR052149">
    <property type="entry name" value="17-beta-HSD3-like"/>
</dbReference>
<evidence type="ECO:0000256" key="16">
    <source>
        <dbReference type="ARBA" id="ARBA00048906"/>
    </source>
</evidence>
<keyword evidence="5" id="KW-0752">Steroid biosynthesis</keyword>
<dbReference type="CDD" id="cd05356">
    <property type="entry name" value="17beta-HSD1_like_SDR_c"/>
    <property type="match status" value="1"/>
</dbReference>
<dbReference type="GO" id="GO:0005789">
    <property type="term" value="C:endoplasmic reticulum membrane"/>
    <property type="evidence" value="ECO:0007669"/>
    <property type="project" value="UniProtKB-SubCell"/>
</dbReference>
<comment type="similarity">
    <text evidence="12">Belongs to the short-chain dehydrogenases/reductases (SDR) family. 17-beta-HSD 3 subfamily.</text>
</comment>
<comment type="catalytic activity">
    <reaction evidence="17">
        <text>a very-long-chain (3R)-3-hydroxyacyl-CoA + NADP(+) = a very-long-chain 3-oxoacyl-CoA + NADPH + H(+)</text>
        <dbReference type="Rhea" id="RHEA:48680"/>
        <dbReference type="ChEBI" id="CHEBI:15378"/>
        <dbReference type="ChEBI" id="CHEBI:57783"/>
        <dbReference type="ChEBI" id="CHEBI:58349"/>
        <dbReference type="ChEBI" id="CHEBI:85440"/>
        <dbReference type="ChEBI" id="CHEBI:90725"/>
        <dbReference type="EC" id="1.1.1.330"/>
    </reaction>
</comment>
<reference evidence="18" key="2">
    <citation type="submission" date="2025-09" db="UniProtKB">
        <authorList>
            <consortium name="Ensembl"/>
        </authorList>
    </citation>
    <scope>IDENTIFICATION</scope>
</reference>
<dbReference type="PANTHER" id="PTHR44889">
    <property type="entry name" value="INACTIVE HYDROXYSTEROID DEHYDROGENASE-LIKE PROTEIN 1"/>
    <property type="match status" value="1"/>
</dbReference>
<organism evidence="18 19">
    <name type="scientific">Leptobrachium leishanense</name>
    <name type="common">Leishan spiny toad</name>
    <dbReference type="NCBI Taxonomy" id="445787"/>
    <lineage>
        <taxon>Eukaryota</taxon>
        <taxon>Metazoa</taxon>
        <taxon>Chordata</taxon>
        <taxon>Craniata</taxon>
        <taxon>Vertebrata</taxon>
        <taxon>Euteleostomi</taxon>
        <taxon>Amphibia</taxon>
        <taxon>Batrachia</taxon>
        <taxon>Anura</taxon>
        <taxon>Pelobatoidea</taxon>
        <taxon>Megophryidae</taxon>
        <taxon>Leptobrachium</taxon>
    </lineage>
</organism>
<dbReference type="FunFam" id="3.40.50.720:FF:000137">
    <property type="entry name" value="Hydroxysteroid (17-beta) dehydrogenase 3"/>
    <property type="match status" value="1"/>
</dbReference>
<protein>
    <recommendedName>
        <fullName evidence="14">3-ketoacyl-CoA reductase</fullName>
        <ecNumber evidence="13">1.1.1.330</ecNumber>
        <ecNumber evidence="9">1.1.1.62</ecNumber>
    </recommendedName>
</protein>
<evidence type="ECO:0000256" key="14">
    <source>
        <dbReference type="ARBA" id="ARBA00041250"/>
    </source>
</evidence>
<evidence type="ECO:0000256" key="7">
    <source>
        <dbReference type="ARBA" id="ARBA00023002"/>
    </source>
</evidence>
<dbReference type="GeneTree" id="ENSGT00950000185010"/>
<evidence type="ECO:0000256" key="4">
    <source>
        <dbReference type="ARBA" id="ARBA00022857"/>
    </source>
</evidence>
<dbReference type="PANTHER" id="PTHR44889:SF1">
    <property type="entry name" value="INACTIVE HYDROXYSTEROID DEHYDROGENASE-LIKE PROTEIN 1"/>
    <property type="match status" value="1"/>
</dbReference>
<reference evidence="18" key="1">
    <citation type="submission" date="2025-08" db="UniProtKB">
        <authorList>
            <consortium name="Ensembl"/>
        </authorList>
    </citation>
    <scope>IDENTIFICATION</scope>
</reference>
<evidence type="ECO:0000313" key="19">
    <source>
        <dbReference type="Proteomes" id="UP000694569"/>
    </source>
</evidence>
<dbReference type="GO" id="GO:0005739">
    <property type="term" value="C:mitochondrion"/>
    <property type="evidence" value="ECO:0007669"/>
    <property type="project" value="UniProtKB-SubCell"/>
</dbReference>
<comment type="catalytic activity">
    <reaction evidence="15">
        <text>17beta-estradiol + NAD(+) = estrone + NADH + H(+)</text>
        <dbReference type="Rhea" id="RHEA:24612"/>
        <dbReference type="ChEBI" id="CHEBI:15378"/>
        <dbReference type="ChEBI" id="CHEBI:16469"/>
        <dbReference type="ChEBI" id="CHEBI:17263"/>
        <dbReference type="ChEBI" id="CHEBI:57540"/>
        <dbReference type="ChEBI" id="CHEBI:57945"/>
        <dbReference type="EC" id="1.1.1.62"/>
    </reaction>
</comment>
<keyword evidence="3" id="KW-0812">Transmembrane</keyword>
<evidence type="ECO:0000256" key="17">
    <source>
        <dbReference type="ARBA" id="ARBA00049509"/>
    </source>
</evidence>
<keyword evidence="6" id="KW-1133">Transmembrane helix</keyword>
<evidence type="ECO:0000256" key="10">
    <source>
        <dbReference type="ARBA" id="ARBA00037337"/>
    </source>
</evidence>
<evidence type="ECO:0000256" key="15">
    <source>
        <dbReference type="ARBA" id="ARBA00048022"/>
    </source>
</evidence>
<comment type="subcellular location">
    <subcellularLocation>
        <location evidence="2">Endoplasmic reticulum membrane</location>
        <topology evidence="2">Multi-pass membrane protein</topology>
    </subcellularLocation>
    <subcellularLocation>
        <location evidence="1">Mitochondrion</location>
    </subcellularLocation>
</comment>
<comment type="catalytic activity">
    <reaction evidence="16">
        <text>17beta-estradiol + NADP(+) = estrone + NADPH + H(+)</text>
        <dbReference type="Rhea" id="RHEA:24616"/>
        <dbReference type="ChEBI" id="CHEBI:15378"/>
        <dbReference type="ChEBI" id="CHEBI:16469"/>
        <dbReference type="ChEBI" id="CHEBI:17263"/>
        <dbReference type="ChEBI" id="CHEBI:57783"/>
        <dbReference type="ChEBI" id="CHEBI:58349"/>
        <dbReference type="EC" id="1.1.1.62"/>
    </reaction>
</comment>
<dbReference type="EC" id="1.1.1.62" evidence="9"/>
<dbReference type="InterPro" id="IPR002347">
    <property type="entry name" value="SDR_fam"/>
</dbReference>
<evidence type="ECO:0000256" key="13">
    <source>
        <dbReference type="ARBA" id="ARBA00039105"/>
    </source>
</evidence>
<evidence type="ECO:0000256" key="6">
    <source>
        <dbReference type="ARBA" id="ARBA00022989"/>
    </source>
</evidence>
<dbReference type="EC" id="1.1.1.330" evidence="13"/>
<evidence type="ECO:0000313" key="18">
    <source>
        <dbReference type="Ensembl" id="ENSLLEP00000024978.1"/>
    </source>
</evidence>
<comment type="pathway">
    <text evidence="11">Steroid biosynthesis; estrogen biosynthesis.</text>
</comment>
<evidence type="ECO:0000256" key="12">
    <source>
        <dbReference type="ARBA" id="ARBA00038261"/>
    </source>
</evidence>
<evidence type="ECO:0000256" key="2">
    <source>
        <dbReference type="ARBA" id="ARBA00004477"/>
    </source>
</evidence>
<keyword evidence="5" id="KW-0444">Lipid biosynthesis</keyword>
<dbReference type="Ensembl" id="ENSLLET00000025934.1">
    <property type="protein sequence ID" value="ENSLLEP00000024978.1"/>
    <property type="gene ID" value="ENSLLEG00000015888.1"/>
</dbReference>
<evidence type="ECO:0000256" key="5">
    <source>
        <dbReference type="ARBA" id="ARBA00022955"/>
    </source>
</evidence>
<dbReference type="InterPro" id="IPR036291">
    <property type="entry name" value="NAD(P)-bd_dom_sf"/>
</dbReference>
<keyword evidence="8" id="KW-0496">Mitochondrion</keyword>
<evidence type="ECO:0000256" key="8">
    <source>
        <dbReference type="ARBA" id="ARBA00023128"/>
    </source>
</evidence>
<dbReference type="PRINTS" id="PR00081">
    <property type="entry name" value="GDHRDH"/>
</dbReference>
<dbReference type="GO" id="GO:0004303">
    <property type="term" value="F:estradiol 17-beta-dehydrogenase [NAD(P)+] activity"/>
    <property type="evidence" value="ECO:0007669"/>
    <property type="project" value="UniProtKB-EC"/>
</dbReference>
<keyword evidence="19" id="KW-1185">Reference proteome</keyword>
<dbReference type="GO" id="GO:0141040">
    <property type="term" value="F:very-long-chain 3-oxoacyl-CoA reductase activity"/>
    <property type="evidence" value="ECO:0007669"/>
    <property type="project" value="UniProtKB-EC"/>
</dbReference>
<evidence type="ECO:0000256" key="1">
    <source>
        <dbReference type="ARBA" id="ARBA00004173"/>
    </source>
</evidence>
<dbReference type="Proteomes" id="UP000694569">
    <property type="component" value="Unplaced"/>
</dbReference>
<dbReference type="PIRSF" id="PIRSF000126">
    <property type="entry name" value="11-beta-HSD1"/>
    <property type="match status" value="1"/>
</dbReference>
<dbReference type="AlphaFoldDB" id="A0A8C5PMB2"/>
<name>A0A8C5PMB2_9ANUR</name>
<keyword evidence="6" id="KW-0472">Membrane</keyword>
<evidence type="ECO:0000256" key="11">
    <source>
        <dbReference type="ARBA" id="ARBA00037929"/>
    </source>
</evidence>
<sequence>MTASEHHDQNSSRVMTLVAAMEKTLLPIFEEVFHTYDDHRKILAAVGVLYITCKGLRIFLGCYSFIQSQIRSYFFSKSTLIRQYGNWAVVTGATNGIGKAYAEELASLGMNIILISRNKHKLQMVSESITRTYGVKTRFIDADFITGREVFPRIKDALKDVDVGILVNNAGVCYDVPQCVTDVPEDKIFEIINVNITAATMMVHLVLPGMIQRKKGAIINVSSGGSSLPPCPEFNVYVASKTFLDRFSQALHYEYASKGIFIQSLIPFFVVSNITTTLNSYILRKSLLVPLAKDFVHQAVRTIGVSRRTTGYWSHSIQLFVAQSLPEQIWVFCLGLFFKTIRNEYFFKK</sequence>
<dbReference type="Pfam" id="PF00106">
    <property type="entry name" value="adh_short"/>
    <property type="match status" value="1"/>
</dbReference>
<keyword evidence="4" id="KW-0521">NADP</keyword>
<accession>A0A8C5PMB2</accession>
<comment type="function">
    <text evidence="10">Catalyzes the second of the four reactions of the long-chain fatty acids elongation cycle. This endoplasmic reticulum-bound enzymatic process, allows the addition of two carbons to the chain of long- and very long-chain fatty acids/VLCFAs per cycle. This enzyme has a 3-ketoacyl-CoA reductase activity, reducing 3-ketoacyl-CoA to 3-hydroxyacyl-CoA, within each cycle of fatty acid elongation. Thereby, it may participate in the production of VLCFAs of different chain lengths that are involved in multiple biological processes as precursors of membrane lipids and lipid mediators. May also catalyze the transformation of estrone (E1) into estradiol (E2) and play a role in estrogen formation.</text>
</comment>
<evidence type="ECO:0000256" key="3">
    <source>
        <dbReference type="ARBA" id="ARBA00022692"/>
    </source>
</evidence>